<accession>A0A3F3PL56</accession>
<keyword evidence="3" id="KW-1185">Reference proteome</keyword>
<sequence length="394" mass="44549">MTDTTRFEHFGLSAFYNNIPTLDNAGDWFQWNKKVNEFIRISPVADDGVAPPMEEDEARQWTHRQKFYSAMVTAKLTHNAAQRINASEISQVQLLIKAVKNHFKPEGTGTYVNLQRRYMSLTREKCGSAQALGAEIRKYHAERLLLDPDCVTSEIERTFFFLHALGPEYESFRDHIFRQMDLVNERGANGAVTKAAPTFDYIENKAIEEEHRKGQLGKQPVDGHTLPALALIRGPGGKKLIPSLGGTTCRIEIDNVPYCSFCRKPYHADFECFRKNTKRKGQTKDERGHKEKPGSSHTGARKLLKRRASTDDEDDDVAGPKNPKKPTFIATHVSKEDVNQAFGRDVEGNLALLDHIPSMNATKTLPIRDAWIVDSGCAQHVCNSISRFIQMDKY</sequence>
<organism evidence="2 3">
    <name type="scientific">Aspergillus welwitschiae</name>
    <dbReference type="NCBI Taxonomy" id="1341132"/>
    <lineage>
        <taxon>Eukaryota</taxon>
        <taxon>Fungi</taxon>
        <taxon>Dikarya</taxon>
        <taxon>Ascomycota</taxon>
        <taxon>Pezizomycotina</taxon>
        <taxon>Eurotiomycetes</taxon>
        <taxon>Eurotiomycetidae</taxon>
        <taxon>Eurotiales</taxon>
        <taxon>Aspergillaceae</taxon>
        <taxon>Aspergillus</taxon>
        <taxon>Aspergillus subgen. Circumdati</taxon>
    </lineage>
</organism>
<protein>
    <submittedName>
        <fullName evidence="2">Uncharacterized protein</fullName>
    </submittedName>
</protein>
<dbReference type="Proteomes" id="UP000253729">
    <property type="component" value="Unassembled WGS sequence"/>
</dbReference>
<gene>
    <name evidence="2" type="ORF">BDQ94DRAFT_112484</name>
</gene>
<feature type="region of interest" description="Disordered" evidence="1">
    <location>
        <begin position="278"/>
        <end position="328"/>
    </location>
</feature>
<name>A0A3F3PL56_9EURO</name>
<evidence type="ECO:0000313" key="2">
    <source>
        <dbReference type="EMBL" id="RDH27553.1"/>
    </source>
</evidence>
<dbReference type="EMBL" id="KZ852088">
    <property type="protein sequence ID" value="RDH27553.1"/>
    <property type="molecule type" value="Genomic_DNA"/>
</dbReference>
<feature type="compositionally biased region" description="Basic and acidic residues" evidence="1">
    <location>
        <begin position="282"/>
        <end position="294"/>
    </location>
</feature>
<dbReference type="GeneID" id="38131950"/>
<evidence type="ECO:0000256" key="1">
    <source>
        <dbReference type="SAM" id="MobiDB-lite"/>
    </source>
</evidence>
<evidence type="ECO:0000313" key="3">
    <source>
        <dbReference type="Proteomes" id="UP000253729"/>
    </source>
</evidence>
<dbReference type="STRING" id="1341132.A0A3F3PL56"/>
<dbReference type="AlphaFoldDB" id="A0A3F3PL56"/>
<dbReference type="RefSeq" id="XP_026620575.1">
    <property type="nucleotide sequence ID" value="XM_026763594.1"/>
</dbReference>
<proteinExistence type="predicted"/>
<reference evidence="2 3" key="1">
    <citation type="submission" date="2018-07" db="EMBL/GenBank/DDBJ databases">
        <title>The genomes of Aspergillus section Nigri reveals drivers in fungal speciation.</title>
        <authorList>
            <consortium name="DOE Joint Genome Institute"/>
            <person name="Vesth T.C."/>
            <person name="Nybo J."/>
            <person name="Theobald S."/>
            <person name="Brandl J."/>
            <person name="Frisvad J.C."/>
            <person name="Nielsen K.F."/>
            <person name="Lyhne E.K."/>
            <person name="Kogle M.E."/>
            <person name="Kuo A."/>
            <person name="Riley R."/>
            <person name="Clum A."/>
            <person name="Nolan M."/>
            <person name="Lipzen A."/>
            <person name="Salamov A."/>
            <person name="Henrissat B."/>
            <person name="Wiebenga A."/>
            <person name="De vries R.P."/>
            <person name="Grigoriev I.V."/>
            <person name="Mortensen U.H."/>
            <person name="Andersen M.R."/>
            <person name="Baker S.E."/>
        </authorList>
    </citation>
    <scope>NUCLEOTIDE SEQUENCE [LARGE SCALE GENOMIC DNA]</scope>
    <source>
        <strain evidence="2 3">CBS 139.54b</strain>
    </source>
</reference>